<feature type="domain" description="ATPase AAA-type core" evidence="1">
    <location>
        <begin position="50"/>
        <end position="370"/>
    </location>
</feature>
<evidence type="ECO:0000259" key="1">
    <source>
        <dbReference type="Pfam" id="PF13304"/>
    </source>
</evidence>
<sequence length="441" mass="50812">MLLYFTVKNFKTFKEKASLSLVASNYDKDTRESDNIYNDKNVNLRLLKSAVVYGANASGKSKFFEALGFMKYFVISSSKDSQKGDEIDVEPFKLSSETENSPSEFEVVFTHNNVMFRYGFEVDKTNVISEWLYYKPKTKEIELFYRDGDNFETHTRNFTKGKAVIKEGLVRDNALLLSVAAQFNDLISNEVIDWFKKLKTISGLNESGYRGFTLSRADDPNQKANILNLLKAADLGIQDIKLEKIDIEDLPKDMPKELKERIIKEVKDEKREFLSDILTLHKKFDANKKEIDIINFSLDDDESSGTRKFFALTGPILDVIENGYTLIVDELDSKLHPNLVCKIVSIFNSKELNKKNAQLIFNTHDTNLLSSGLFRRDQIWFTDKNKFGEAKLYSLADFKSDEVRKSESFEENYIKGKYGAVPFLGFFDNLNNILPEYENER</sequence>
<organism evidence="2 3">
    <name type="scientific">Paenimyroides tangerinum</name>
    <dbReference type="NCBI Taxonomy" id="2488728"/>
    <lineage>
        <taxon>Bacteria</taxon>
        <taxon>Pseudomonadati</taxon>
        <taxon>Bacteroidota</taxon>
        <taxon>Flavobacteriia</taxon>
        <taxon>Flavobacteriales</taxon>
        <taxon>Flavobacteriaceae</taxon>
        <taxon>Paenimyroides</taxon>
    </lineage>
</organism>
<dbReference type="InterPro" id="IPR027417">
    <property type="entry name" value="P-loop_NTPase"/>
</dbReference>
<dbReference type="PANTHER" id="PTHR40396:SF1">
    <property type="entry name" value="ATPASE AAA-TYPE CORE DOMAIN-CONTAINING PROTEIN"/>
    <property type="match status" value="1"/>
</dbReference>
<dbReference type="AlphaFoldDB" id="A0A3P3VZ43"/>
<dbReference type="Gene3D" id="3.40.50.300">
    <property type="entry name" value="P-loop containing nucleotide triphosphate hydrolases"/>
    <property type="match status" value="1"/>
</dbReference>
<gene>
    <name evidence="2" type="ORF">EG240_15325</name>
</gene>
<dbReference type="RefSeq" id="WP_125020223.1">
    <property type="nucleotide sequence ID" value="NZ_RQVQ01000058.1"/>
</dbReference>
<dbReference type="EMBL" id="RQVQ01000058">
    <property type="protein sequence ID" value="RRJ87348.1"/>
    <property type="molecule type" value="Genomic_DNA"/>
</dbReference>
<dbReference type="Proteomes" id="UP000275719">
    <property type="component" value="Unassembled WGS sequence"/>
</dbReference>
<keyword evidence="3" id="KW-1185">Reference proteome</keyword>
<dbReference type="InterPro" id="IPR003959">
    <property type="entry name" value="ATPase_AAA_core"/>
</dbReference>
<evidence type="ECO:0000313" key="2">
    <source>
        <dbReference type="EMBL" id="RRJ87348.1"/>
    </source>
</evidence>
<keyword evidence="2" id="KW-0547">Nucleotide-binding</keyword>
<dbReference type="GO" id="GO:0016887">
    <property type="term" value="F:ATP hydrolysis activity"/>
    <property type="evidence" value="ECO:0007669"/>
    <property type="project" value="InterPro"/>
</dbReference>
<dbReference type="Pfam" id="PF13304">
    <property type="entry name" value="AAA_21"/>
    <property type="match status" value="1"/>
</dbReference>
<dbReference type="PANTHER" id="PTHR40396">
    <property type="entry name" value="ATPASE-LIKE PROTEIN"/>
    <property type="match status" value="1"/>
</dbReference>
<proteinExistence type="predicted"/>
<name>A0A3P3VZ43_9FLAO</name>
<comment type="caution">
    <text evidence="2">The sequence shown here is derived from an EMBL/GenBank/DDBJ whole genome shotgun (WGS) entry which is preliminary data.</text>
</comment>
<dbReference type="SUPFAM" id="SSF52540">
    <property type="entry name" value="P-loop containing nucleoside triphosphate hydrolases"/>
    <property type="match status" value="1"/>
</dbReference>
<protein>
    <submittedName>
        <fullName evidence="2">ATP-binding protein</fullName>
    </submittedName>
</protein>
<evidence type="ECO:0000313" key="3">
    <source>
        <dbReference type="Proteomes" id="UP000275719"/>
    </source>
</evidence>
<reference evidence="2 3" key="1">
    <citation type="submission" date="2018-11" db="EMBL/GenBank/DDBJ databases">
        <title>Flavobacterium sp. nov., YIM 102701-2 draft genome.</title>
        <authorList>
            <person name="Li G."/>
            <person name="Jiang Y."/>
        </authorList>
    </citation>
    <scope>NUCLEOTIDE SEQUENCE [LARGE SCALE GENOMIC DNA]</scope>
    <source>
        <strain evidence="2 3">YIM 102701-2</strain>
    </source>
</reference>
<dbReference type="OrthoDB" id="9809324at2"/>
<keyword evidence="2" id="KW-0067">ATP-binding</keyword>
<dbReference type="GO" id="GO:0005524">
    <property type="term" value="F:ATP binding"/>
    <property type="evidence" value="ECO:0007669"/>
    <property type="project" value="UniProtKB-KW"/>
</dbReference>
<accession>A0A3P3VZ43</accession>